<dbReference type="PANTHER" id="PTHR43798">
    <property type="entry name" value="MONOACYLGLYCEROL LIPASE"/>
    <property type="match status" value="1"/>
</dbReference>
<proteinExistence type="predicted"/>
<feature type="domain" description="AB hydrolase-1" evidence="1">
    <location>
        <begin position="21"/>
        <end position="141"/>
    </location>
</feature>
<gene>
    <name evidence="2" type="ORF">BDD18_2371</name>
</gene>
<evidence type="ECO:0000313" key="2">
    <source>
        <dbReference type="EMBL" id="TQN03674.1"/>
    </source>
</evidence>
<evidence type="ECO:0000259" key="1">
    <source>
        <dbReference type="Pfam" id="PF00561"/>
    </source>
</evidence>
<dbReference type="Pfam" id="PF00561">
    <property type="entry name" value="Abhydrolase_1"/>
    <property type="match status" value="1"/>
</dbReference>
<dbReference type="Proteomes" id="UP000316993">
    <property type="component" value="Unassembled WGS sequence"/>
</dbReference>
<accession>A0A543L8T2</accession>
<dbReference type="AlphaFoldDB" id="A0A543L8T2"/>
<dbReference type="SUPFAM" id="SSF53474">
    <property type="entry name" value="alpha/beta-Hydrolases"/>
    <property type="match status" value="1"/>
</dbReference>
<comment type="caution">
    <text evidence="2">The sequence shown here is derived from an EMBL/GenBank/DDBJ whole genome shotgun (WGS) entry which is preliminary data.</text>
</comment>
<evidence type="ECO:0000313" key="3">
    <source>
        <dbReference type="Proteomes" id="UP000316993"/>
    </source>
</evidence>
<dbReference type="PRINTS" id="PR00111">
    <property type="entry name" value="ABHYDROLASE"/>
</dbReference>
<name>A0A543L8T2_9BURK</name>
<dbReference type="EMBL" id="VFPV01000002">
    <property type="protein sequence ID" value="TQN03674.1"/>
    <property type="molecule type" value="Genomic_DNA"/>
</dbReference>
<sequence length="222" mass="24057">MPFAHVNGQKLYYEDTGGEGPVIVFSHGLLMDGSMFAPQVEALRSTWRCITWDERGHGQTADLARCDPFTYYDSANDLAALLGHLGVRQAVLAGMSQGGYLSLRCALTHPDLVRALVLINTQALPEQPEKMAGHEVLMKAWMENGLSDEIAGVVAHIILGDGWAGAPQWQAKWRGFTVPNLMQCFTTLASRDDISDRLGAITVPALATKRRPPGSAGEAVEV</sequence>
<organism evidence="2 3">
    <name type="scientific">Acidovorax temperans</name>
    <dbReference type="NCBI Taxonomy" id="80878"/>
    <lineage>
        <taxon>Bacteria</taxon>
        <taxon>Pseudomonadati</taxon>
        <taxon>Pseudomonadota</taxon>
        <taxon>Betaproteobacteria</taxon>
        <taxon>Burkholderiales</taxon>
        <taxon>Comamonadaceae</taxon>
        <taxon>Acidovorax</taxon>
    </lineage>
</organism>
<dbReference type="Gene3D" id="3.40.50.1820">
    <property type="entry name" value="alpha/beta hydrolase"/>
    <property type="match status" value="1"/>
</dbReference>
<dbReference type="InterPro" id="IPR029058">
    <property type="entry name" value="AB_hydrolase_fold"/>
</dbReference>
<dbReference type="InterPro" id="IPR000073">
    <property type="entry name" value="AB_hydrolase_1"/>
</dbReference>
<protein>
    <submittedName>
        <fullName evidence="2">Pimeloyl-ACP methyl ester carboxylesterase</fullName>
    </submittedName>
</protein>
<reference evidence="2 3" key="1">
    <citation type="submission" date="2019-06" db="EMBL/GenBank/DDBJ databases">
        <title>Genomic Encyclopedia of Archaeal and Bacterial Type Strains, Phase II (KMG-II): from individual species to whole genera.</title>
        <authorList>
            <person name="Goeker M."/>
        </authorList>
    </citation>
    <scope>NUCLEOTIDE SEQUENCE [LARGE SCALE GENOMIC DNA]</scope>
    <source>
        <strain evidence="2 3">DSM 7270</strain>
    </source>
</reference>
<dbReference type="InterPro" id="IPR050266">
    <property type="entry name" value="AB_hydrolase_sf"/>
</dbReference>